<evidence type="ECO:0000256" key="1">
    <source>
        <dbReference type="ARBA" id="ARBA00004613"/>
    </source>
</evidence>
<dbReference type="PANTHER" id="PTHR31232:SF155">
    <property type="entry name" value="PLANT SELF-INCOMPATIBILITY PROTEIN S1 FAMILY"/>
    <property type="match status" value="1"/>
</dbReference>
<keyword evidence="3 6" id="KW-0713">Self-incompatibility</keyword>
<proteinExistence type="inferred from homology"/>
<dbReference type="GO" id="GO:0005576">
    <property type="term" value="C:extracellular region"/>
    <property type="evidence" value="ECO:0007669"/>
    <property type="project" value="UniProtKB-SubCell"/>
</dbReference>
<name>A0AAP0GU30_9ASTR</name>
<dbReference type="Pfam" id="PF05938">
    <property type="entry name" value="Self-incomp_S1"/>
    <property type="match status" value="1"/>
</dbReference>
<evidence type="ECO:0000256" key="3">
    <source>
        <dbReference type="ARBA" id="ARBA00022471"/>
    </source>
</evidence>
<evidence type="ECO:0000313" key="8">
    <source>
        <dbReference type="Proteomes" id="UP001408789"/>
    </source>
</evidence>
<comment type="subcellular location">
    <subcellularLocation>
        <location evidence="1 6">Secreted</location>
    </subcellularLocation>
</comment>
<dbReference type="InterPro" id="IPR010264">
    <property type="entry name" value="Self-incomp_S1"/>
</dbReference>
<evidence type="ECO:0000256" key="6">
    <source>
        <dbReference type="RuleBase" id="RU367044"/>
    </source>
</evidence>
<dbReference type="PANTHER" id="PTHR31232">
    <property type="match status" value="1"/>
</dbReference>
<organism evidence="7 8">
    <name type="scientific">Deinandra increscens subsp. villosa</name>
    <dbReference type="NCBI Taxonomy" id="3103831"/>
    <lineage>
        <taxon>Eukaryota</taxon>
        <taxon>Viridiplantae</taxon>
        <taxon>Streptophyta</taxon>
        <taxon>Embryophyta</taxon>
        <taxon>Tracheophyta</taxon>
        <taxon>Spermatophyta</taxon>
        <taxon>Magnoliopsida</taxon>
        <taxon>eudicotyledons</taxon>
        <taxon>Gunneridae</taxon>
        <taxon>Pentapetalae</taxon>
        <taxon>asterids</taxon>
        <taxon>campanulids</taxon>
        <taxon>Asterales</taxon>
        <taxon>Asteraceae</taxon>
        <taxon>Asteroideae</taxon>
        <taxon>Heliantheae alliance</taxon>
        <taxon>Madieae</taxon>
        <taxon>Madiinae</taxon>
        <taxon>Deinandra</taxon>
    </lineage>
</organism>
<reference evidence="7 8" key="1">
    <citation type="submission" date="2024-04" db="EMBL/GenBank/DDBJ databases">
        <title>The reference genome of an endangered Asteraceae, Deinandra increscens subsp. villosa, native to the Central Coast of California.</title>
        <authorList>
            <person name="Guilliams M."/>
            <person name="Hasenstab-Lehman K."/>
            <person name="Meyer R."/>
            <person name="Mcevoy S."/>
        </authorList>
    </citation>
    <scope>NUCLEOTIDE SEQUENCE [LARGE SCALE GENOMIC DNA]</scope>
    <source>
        <tissue evidence="7">Leaf</tissue>
    </source>
</reference>
<evidence type="ECO:0000256" key="2">
    <source>
        <dbReference type="ARBA" id="ARBA00005581"/>
    </source>
</evidence>
<keyword evidence="8" id="KW-1185">Reference proteome</keyword>
<evidence type="ECO:0000256" key="4">
    <source>
        <dbReference type="ARBA" id="ARBA00022525"/>
    </source>
</evidence>
<protein>
    <recommendedName>
        <fullName evidence="6">S-protein homolog</fullName>
    </recommendedName>
</protein>
<comment type="similarity">
    <text evidence="2 6">Belongs to the plant self-incompatibility (S1) protein family.</text>
</comment>
<dbReference type="EMBL" id="JBCNJP010000018">
    <property type="protein sequence ID" value="KAK9063373.1"/>
    <property type="molecule type" value="Genomic_DNA"/>
</dbReference>
<dbReference type="AlphaFoldDB" id="A0AAP0GU30"/>
<keyword evidence="4 6" id="KW-0964">Secreted</keyword>
<dbReference type="Proteomes" id="UP001408789">
    <property type="component" value="Unassembled WGS sequence"/>
</dbReference>
<evidence type="ECO:0000256" key="5">
    <source>
        <dbReference type="ARBA" id="ARBA00022729"/>
    </source>
</evidence>
<evidence type="ECO:0000313" key="7">
    <source>
        <dbReference type="EMBL" id="KAK9063373.1"/>
    </source>
</evidence>
<comment type="caution">
    <text evidence="7">The sequence shown here is derived from an EMBL/GenBank/DDBJ whole genome shotgun (WGS) entry which is preliminary data.</text>
</comment>
<accession>A0AAP0GU30</accession>
<feature type="signal peptide" evidence="6">
    <location>
        <begin position="1"/>
        <end position="28"/>
    </location>
</feature>
<keyword evidence="5 6" id="KW-0732">Signal</keyword>
<gene>
    <name evidence="7" type="ORF">SSX86_017243</name>
</gene>
<sequence length="169" mass="19980">MTLFPITKHFFPLIIILVLTNLSVLTCGHVPGLTRANDYDYSRKPFGMLERFEVFITNVEVDNLMAHCRSNDDDLGDKKMGPNQYFHWRFRQNFLFTTEFWCTFRSMTLDGTRELKSITFDVFEGYIGAVQCGRGDPRNCYWLVKNNGFYVSPDNQRPFPFGWMKRRSW</sequence>
<dbReference type="GO" id="GO:0060320">
    <property type="term" value="P:rejection of self pollen"/>
    <property type="evidence" value="ECO:0007669"/>
    <property type="project" value="UniProtKB-KW"/>
</dbReference>
<feature type="chain" id="PRO_5042661483" description="S-protein homolog" evidence="6">
    <location>
        <begin position="29"/>
        <end position="169"/>
    </location>
</feature>